<comment type="similarity">
    <text evidence="1">Belongs to the GPN-loop GTPase family.</text>
</comment>
<gene>
    <name evidence="5" type="ORF">SMALB_3510</name>
</gene>
<dbReference type="InterPro" id="IPR004130">
    <property type="entry name" value="Gpn"/>
</dbReference>
<comment type="caution">
    <text evidence="5">The sequence shown here is derived from an EMBL/GenBank/DDBJ whole genome shotgun (WGS) entry which is preliminary data.</text>
</comment>
<dbReference type="PANTHER" id="PTHR42708">
    <property type="entry name" value="ATP/GTP-BINDING PROTEIN-RELATED"/>
    <property type="match status" value="1"/>
</dbReference>
<dbReference type="EMBL" id="JAALLH010000001">
    <property type="protein sequence ID" value="NIY65512.1"/>
    <property type="molecule type" value="Genomic_DNA"/>
</dbReference>
<dbReference type="CDD" id="cd00882">
    <property type="entry name" value="Ras_like_GTPase"/>
    <property type="match status" value="1"/>
</dbReference>
<dbReference type="InterPro" id="IPR027417">
    <property type="entry name" value="P-loop_NTPase"/>
</dbReference>
<evidence type="ECO:0000256" key="1">
    <source>
        <dbReference type="ARBA" id="ARBA00005290"/>
    </source>
</evidence>
<keyword evidence="2" id="KW-0547">Nucleotide-binding</keyword>
<evidence type="ECO:0000256" key="2">
    <source>
        <dbReference type="ARBA" id="ARBA00022741"/>
    </source>
</evidence>
<keyword evidence="4" id="KW-0342">GTP-binding</keyword>
<protein>
    <submittedName>
        <fullName evidence="5">ATP/GTP-binding protein</fullName>
    </submittedName>
</protein>
<accession>A0A7X6AXX6</accession>
<evidence type="ECO:0000256" key="4">
    <source>
        <dbReference type="ARBA" id="ARBA00023134"/>
    </source>
</evidence>
<dbReference type="InterPro" id="IPR052705">
    <property type="entry name" value="Gliding_Motility_GTPase"/>
</dbReference>
<keyword evidence="3" id="KW-0378">Hydrolase</keyword>
<dbReference type="Proteomes" id="UP000536624">
    <property type="component" value="Unassembled WGS sequence"/>
</dbReference>
<dbReference type="GO" id="GO:0016787">
    <property type="term" value="F:hydrolase activity"/>
    <property type="evidence" value="ECO:0007669"/>
    <property type="project" value="UniProtKB-KW"/>
</dbReference>
<dbReference type="SUPFAM" id="SSF52540">
    <property type="entry name" value="P-loop containing nucleoside triphosphate hydrolases"/>
    <property type="match status" value="1"/>
</dbReference>
<dbReference type="Gene3D" id="3.40.50.300">
    <property type="entry name" value="P-loop containing nucleotide triphosphate hydrolases"/>
    <property type="match status" value="1"/>
</dbReference>
<reference evidence="5 6" key="1">
    <citation type="submission" date="2020-02" db="EMBL/GenBank/DDBJ databases">
        <title>Streptomyces malaysiensis DSM14702 (JHCC583434, PFL_A843) Genome sequencing and assembly.</title>
        <authorList>
            <person name="Samborskyy M."/>
        </authorList>
    </citation>
    <scope>NUCLEOTIDE SEQUENCE [LARGE SCALE GENOMIC DNA]</scope>
    <source>
        <strain evidence="5 6">DSM 14702</strain>
    </source>
</reference>
<evidence type="ECO:0000256" key="3">
    <source>
        <dbReference type="ARBA" id="ARBA00022801"/>
    </source>
</evidence>
<dbReference type="Pfam" id="PF03029">
    <property type="entry name" value="ATP_bind_1"/>
    <property type="match status" value="1"/>
</dbReference>
<proteinExistence type="inferred from homology"/>
<evidence type="ECO:0000313" key="6">
    <source>
        <dbReference type="Proteomes" id="UP000536624"/>
    </source>
</evidence>
<name>A0A7X6AXX6_STRMQ</name>
<dbReference type="GO" id="GO:0005525">
    <property type="term" value="F:GTP binding"/>
    <property type="evidence" value="ECO:0007669"/>
    <property type="project" value="UniProtKB-KW"/>
</dbReference>
<dbReference type="PANTHER" id="PTHR42708:SF1">
    <property type="entry name" value="GLIDING MOTILITY PROTEIN MGLA"/>
    <property type="match status" value="1"/>
</dbReference>
<sequence length="207" mass="22654">MDSAASNPTADISYLRGHEQAAKIVITGAFGVGKTTFIASMSEIRPLRTEEQMTAASLGTDDLEGLPEKTTTTVAMDFGRLSLTDDLVLYLFGAPGQERFQNFLADLTRGALGALVLVDPRRLSDPRRLGESYDVIDRLEELGLAYAIAVNTFPQAPAYSVEQLREAMDLSPETPLVFCDARDRGSSRDALICLVEYLLARYSEPVR</sequence>
<dbReference type="RefSeq" id="WP_167501597.1">
    <property type="nucleotide sequence ID" value="NZ_JAALLH010000001.1"/>
</dbReference>
<dbReference type="AlphaFoldDB" id="A0A7X6AXX6"/>
<organism evidence="5 6">
    <name type="scientific">Streptomyces malaysiensis</name>
    <dbReference type="NCBI Taxonomy" id="92644"/>
    <lineage>
        <taxon>Bacteria</taxon>
        <taxon>Bacillati</taxon>
        <taxon>Actinomycetota</taxon>
        <taxon>Actinomycetes</taxon>
        <taxon>Kitasatosporales</taxon>
        <taxon>Streptomycetaceae</taxon>
        <taxon>Streptomyces</taxon>
        <taxon>Streptomyces violaceusniger group</taxon>
    </lineage>
</organism>
<evidence type="ECO:0000313" key="5">
    <source>
        <dbReference type="EMBL" id="NIY65512.1"/>
    </source>
</evidence>